<organism evidence="1 2">
    <name type="scientific">Alicyclobacillus fodiniaquatilis</name>
    <dbReference type="NCBI Taxonomy" id="1661150"/>
    <lineage>
        <taxon>Bacteria</taxon>
        <taxon>Bacillati</taxon>
        <taxon>Bacillota</taxon>
        <taxon>Bacilli</taxon>
        <taxon>Bacillales</taxon>
        <taxon>Alicyclobacillaceae</taxon>
        <taxon>Alicyclobacillus</taxon>
    </lineage>
</organism>
<dbReference type="SUPFAM" id="SSF46785">
    <property type="entry name" value="Winged helix' DNA-binding domain"/>
    <property type="match status" value="1"/>
</dbReference>
<dbReference type="InterPro" id="IPR025855">
    <property type="entry name" value="Replic_Relax"/>
</dbReference>
<comment type="caution">
    <text evidence="1">The sequence shown here is derived from an EMBL/GenBank/DDBJ whole genome shotgun (WGS) entry which is preliminary data.</text>
</comment>
<reference evidence="2" key="1">
    <citation type="journal article" date="2019" name="Int. J. Syst. Evol. Microbiol.">
        <title>The Global Catalogue of Microorganisms (GCM) 10K type strain sequencing project: providing services to taxonomists for standard genome sequencing and annotation.</title>
        <authorList>
            <consortium name="The Broad Institute Genomics Platform"/>
            <consortium name="The Broad Institute Genome Sequencing Center for Infectious Disease"/>
            <person name="Wu L."/>
            <person name="Ma J."/>
        </authorList>
    </citation>
    <scope>NUCLEOTIDE SEQUENCE [LARGE SCALE GENOMIC DNA]</scope>
    <source>
        <strain evidence="2">CGMCC 1.12286</strain>
    </source>
</reference>
<name>A0ABW4JMM5_9BACL</name>
<dbReference type="RefSeq" id="WP_377944258.1">
    <property type="nucleotide sequence ID" value="NZ_JBHUCX010000054.1"/>
</dbReference>
<dbReference type="Pfam" id="PF13814">
    <property type="entry name" value="Replic_Relax"/>
    <property type="match status" value="1"/>
</dbReference>
<evidence type="ECO:0000313" key="2">
    <source>
        <dbReference type="Proteomes" id="UP001597079"/>
    </source>
</evidence>
<dbReference type="InterPro" id="IPR036390">
    <property type="entry name" value="WH_DNA-bd_sf"/>
</dbReference>
<gene>
    <name evidence="1" type="ORF">ACFSB2_16780</name>
</gene>
<sequence length="309" mass="37031">MDFLRTTALPLWERSEEAWELMRILQPIEEDKFNLTSRDLDILQALLEHRFLTLNQIVRIHFRSKSGYYTCSRRMRKLFQIGLVLRYRPMVMKNEGSAPYIFSISQLGYEVISKTRFLEQDISSLYYREDGNIIELSRIIHELELNDFCLDFFEEAIAKKLRFEWTPTRLTRQSFSVTGGKTFTVEPDAVFHIYTQKGERVLHIEYERSADRRRFRQKIERWKAYRKQQAWREKYGAEPFILVVGHERSVETNGRKRRVFNSILPLQSIAEFRQFENIAFLTLDERQKGGWNCLPMKNITKTIWDYVVG</sequence>
<dbReference type="EMBL" id="JBHUCX010000054">
    <property type="protein sequence ID" value="MFD1676358.1"/>
    <property type="molecule type" value="Genomic_DNA"/>
</dbReference>
<accession>A0ABW4JMM5</accession>
<keyword evidence="2" id="KW-1185">Reference proteome</keyword>
<protein>
    <submittedName>
        <fullName evidence="1">Replication-relaxation family protein</fullName>
    </submittedName>
</protein>
<dbReference type="Proteomes" id="UP001597079">
    <property type="component" value="Unassembled WGS sequence"/>
</dbReference>
<evidence type="ECO:0000313" key="1">
    <source>
        <dbReference type="EMBL" id="MFD1676358.1"/>
    </source>
</evidence>
<proteinExistence type="predicted"/>